<proteinExistence type="predicted"/>
<evidence type="ECO:0000313" key="4">
    <source>
        <dbReference type="Proteomes" id="UP000095576"/>
    </source>
</evidence>
<sequence>MGLFLQHKTVDMQWAVWKMEESLDTLFSLLPDARRVSCEQEMQSFTSDRRKLEWLSVRVLLYSMLQEDKEIGYSSEGKPHLTDNSSFISISHTKGYVAVILSSVAPVGIDIEQYGQRVKRVYDRFIRSDERVEPYQGDETWSMLLHWSAKETIFKSMENADADLRKLCLSHFIPQSEGVFQVREYATERQQLFTVGYRICPDFVLTWTVTIS</sequence>
<keyword evidence="1" id="KW-0808">Transferase</keyword>
<evidence type="ECO:0000259" key="2">
    <source>
        <dbReference type="Pfam" id="PF01648"/>
    </source>
</evidence>
<feature type="domain" description="4'-phosphopantetheinyl transferase" evidence="2">
    <location>
        <begin position="106"/>
        <end position="192"/>
    </location>
</feature>
<dbReference type="Gene3D" id="3.90.470.20">
    <property type="entry name" value="4'-phosphopantetheinyl transferase domain"/>
    <property type="match status" value="1"/>
</dbReference>
<organism evidence="3 4">
    <name type="scientific">Bacteroides thetaiotaomicron</name>
    <dbReference type="NCBI Taxonomy" id="818"/>
    <lineage>
        <taxon>Bacteria</taxon>
        <taxon>Pseudomonadati</taxon>
        <taxon>Bacteroidota</taxon>
        <taxon>Bacteroidia</taxon>
        <taxon>Bacteroidales</taxon>
        <taxon>Bacteroidaceae</taxon>
        <taxon>Bacteroides</taxon>
    </lineage>
</organism>
<accession>A0A174M2T6</accession>
<dbReference type="GO" id="GO:0000287">
    <property type="term" value="F:magnesium ion binding"/>
    <property type="evidence" value="ECO:0007669"/>
    <property type="project" value="InterPro"/>
</dbReference>
<name>A0A174M2T6_BACT4</name>
<dbReference type="InterPro" id="IPR008278">
    <property type="entry name" value="4-PPantetheinyl_Trfase_dom"/>
</dbReference>
<dbReference type="Pfam" id="PF01648">
    <property type="entry name" value="ACPS"/>
    <property type="match status" value="1"/>
</dbReference>
<dbReference type="Proteomes" id="UP000095576">
    <property type="component" value="Unassembled WGS sequence"/>
</dbReference>
<gene>
    <name evidence="3" type="ORF">ERS852511_01676</name>
</gene>
<dbReference type="InterPro" id="IPR037143">
    <property type="entry name" value="4-PPantetheinyl_Trfase_dom_sf"/>
</dbReference>
<dbReference type="AlphaFoldDB" id="A0A174M2T6"/>
<dbReference type="GO" id="GO:0008897">
    <property type="term" value="F:holo-[acyl-carrier-protein] synthase activity"/>
    <property type="evidence" value="ECO:0007669"/>
    <property type="project" value="InterPro"/>
</dbReference>
<dbReference type="RefSeq" id="WP_055299354.1">
    <property type="nucleotide sequence ID" value="NZ_CAXSXH010000017.1"/>
</dbReference>
<dbReference type="SUPFAM" id="SSF56214">
    <property type="entry name" value="4'-phosphopantetheinyl transferase"/>
    <property type="match status" value="2"/>
</dbReference>
<reference evidence="3 4" key="1">
    <citation type="submission" date="2015-09" db="EMBL/GenBank/DDBJ databases">
        <authorList>
            <consortium name="Pathogen Informatics"/>
        </authorList>
    </citation>
    <scope>NUCLEOTIDE SEQUENCE [LARGE SCALE GENOMIC DNA]</scope>
    <source>
        <strain evidence="3 4">2789STDY5834899</strain>
    </source>
</reference>
<dbReference type="EMBL" id="CZAP01000004">
    <property type="protein sequence ID" value="CUP28468.1"/>
    <property type="molecule type" value="Genomic_DNA"/>
</dbReference>
<evidence type="ECO:0000313" key="3">
    <source>
        <dbReference type="EMBL" id="CUP28468.1"/>
    </source>
</evidence>
<evidence type="ECO:0000256" key="1">
    <source>
        <dbReference type="ARBA" id="ARBA00022679"/>
    </source>
</evidence>
<protein>
    <submittedName>
        <fullName evidence="3">Siderophore (Surfactin) biosynthesis regulatory protein</fullName>
    </submittedName>
</protein>